<dbReference type="RefSeq" id="WP_070323359.1">
    <property type="nucleotide sequence ID" value="NZ_CP015164.1"/>
</dbReference>
<feature type="chain" id="PRO_5009111452" evidence="1">
    <location>
        <begin position="22"/>
        <end position="658"/>
    </location>
</feature>
<proteinExistence type="predicted"/>
<gene>
    <name evidence="2" type="ORF">A4S02_07200</name>
</gene>
<sequence length="658" mass="72457">MNIKISLISMSALLFPSVGIAQTSSHSISEYSTTSIVPCIWVKDATGSGWQIGDIATVYNDGSVIEITKVNKNGSIADFIVKKYAKNLKNYQGKQYWSPNPHAENDADPLHKAACFRVNTTSLNVFPAETSQSIMNDANTSAKQKNIQTLFDLVFSAPSPYFYLDKTLSYSFENSPPLTLPNYLDKSTTPYTSASAVINMLEADTSMFPQSTLSGLSFPYAGDSFPTLSVPPRDLPTLTLGRVDQGRVDNTAPSFSVNYVNNDPVHGRNSIDHINKRNIDINTIVTPEAISSTRSLSNLLEDDGMQGYGQQNYAFQNVLHKKGLSWSWATAEELDETQGLDYTYGDRNAPSFGQLSTVEFVAEHNLNAVGYDLAATSYASQTAHRINQLASNGLWEQYAPFWKPYTLFAPHQMIRVVDPRSGMQHLFVSDQGGTSGGILPRFEFTGTRKINDASVNWLYLGPLKAQIGLAFSASSNCHIPTYPENYNGNKVPACSEIGAAFAAPAHIYNTVFDASASVFVQPGIHSWARTQADTYLDLTADGTFSSLNKHILGYESKEHALEYRIKKEENNKIQNNNSIFSIKDTGELTIQSLTTKHDANINGKVTIGDTLKLPFKSKEEIKQTTSAKPGEIIYDTTDDAPVIYTKHGWKIIPLISLK</sequence>
<dbReference type="AlphaFoldDB" id="A0A1D8QW68"/>
<reference evidence="3" key="1">
    <citation type="submission" date="2016-04" db="EMBL/GenBank/DDBJ databases">
        <authorList>
            <person name="Jeon C.O."/>
            <person name="Cho G.Y."/>
            <person name="Jeong H.I."/>
            <person name="Kim K.H."/>
        </authorList>
    </citation>
    <scope>NUCLEOTIDE SEQUENCE [LARGE SCALE GENOMIC DNA]</scope>
    <source>
        <strain evidence="3">LMG 1590</strain>
    </source>
</reference>
<accession>A0A1D8QW68</accession>
<protein>
    <submittedName>
        <fullName evidence="2">Uncharacterized protein</fullName>
    </submittedName>
</protein>
<dbReference type="EMBL" id="CP015164">
    <property type="protein sequence ID" value="AOW46591.1"/>
    <property type="molecule type" value="Genomic_DNA"/>
</dbReference>
<evidence type="ECO:0000256" key="1">
    <source>
        <dbReference type="SAM" id="SignalP"/>
    </source>
</evidence>
<evidence type="ECO:0000313" key="3">
    <source>
        <dbReference type="Proteomes" id="UP000175973"/>
    </source>
</evidence>
<dbReference type="KEGG" id="aasc:A4S02_07200"/>
<evidence type="ECO:0000313" key="2">
    <source>
        <dbReference type="EMBL" id="AOW46591.1"/>
    </source>
</evidence>
<name>A0A1D8QW68_9PROT</name>
<feature type="signal peptide" evidence="1">
    <location>
        <begin position="1"/>
        <end position="21"/>
    </location>
</feature>
<keyword evidence="3" id="KW-1185">Reference proteome</keyword>
<organism evidence="2 3">
    <name type="scientific">Acetobacter ascendens</name>
    <dbReference type="NCBI Taxonomy" id="481146"/>
    <lineage>
        <taxon>Bacteria</taxon>
        <taxon>Pseudomonadati</taxon>
        <taxon>Pseudomonadota</taxon>
        <taxon>Alphaproteobacteria</taxon>
        <taxon>Acetobacterales</taxon>
        <taxon>Acetobacteraceae</taxon>
        <taxon>Acetobacter</taxon>
    </lineage>
</organism>
<dbReference type="Proteomes" id="UP000175973">
    <property type="component" value="Chromosome"/>
</dbReference>
<keyword evidence="1" id="KW-0732">Signal</keyword>